<dbReference type="InterPro" id="IPR003409">
    <property type="entry name" value="MORN"/>
</dbReference>
<dbReference type="InterPro" id="IPR001478">
    <property type="entry name" value="PDZ"/>
</dbReference>
<dbReference type="SUPFAM" id="SSF50156">
    <property type="entry name" value="PDZ domain-like"/>
    <property type="match status" value="2"/>
</dbReference>
<keyword evidence="1" id="KW-0677">Repeat</keyword>
<evidence type="ECO:0000256" key="1">
    <source>
        <dbReference type="ARBA" id="ARBA00022737"/>
    </source>
</evidence>
<feature type="compositionally biased region" description="Polar residues" evidence="2">
    <location>
        <begin position="515"/>
        <end position="533"/>
    </location>
</feature>
<dbReference type="Gene3D" id="2.20.110.10">
    <property type="entry name" value="Histone H3 K4-specific methyltransferase SET7/9 N-terminal domain"/>
    <property type="match status" value="2"/>
</dbReference>
<dbReference type="SMART" id="SM00228">
    <property type="entry name" value="PDZ"/>
    <property type="match status" value="2"/>
</dbReference>
<feature type="domain" description="PDZ" evidence="3">
    <location>
        <begin position="390"/>
        <end position="446"/>
    </location>
</feature>
<keyword evidence="5" id="KW-1185">Reference proteome</keyword>
<accession>A0AB34JNM7</accession>
<feature type="compositionally biased region" description="Basic and acidic residues" evidence="2">
    <location>
        <begin position="468"/>
        <end position="499"/>
    </location>
</feature>
<dbReference type="Pfam" id="PF17820">
    <property type="entry name" value="PDZ_6"/>
    <property type="match status" value="1"/>
</dbReference>
<dbReference type="SUPFAM" id="SSF82185">
    <property type="entry name" value="Histone H3 K4-specific methyltransferase SET7/9 N-terminal domain"/>
    <property type="match status" value="2"/>
</dbReference>
<proteinExistence type="predicted"/>
<feature type="compositionally biased region" description="Low complexity" evidence="2">
    <location>
        <begin position="540"/>
        <end position="552"/>
    </location>
</feature>
<dbReference type="PROSITE" id="PS50106">
    <property type="entry name" value="PDZ"/>
    <property type="match status" value="1"/>
</dbReference>
<evidence type="ECO:0000313" key="5">
    <source>
        <dbReference type="Proteomes" id="UP001515480"/>
    </source>
</evidence>
<evidence type="ECO:0000259" key="3">
    <source>
        <dbReference type="PROSITE" id="PS50106"/>
    </source>
</evidence>
<dbReference type="AlphaFoldDB" id="A0AB34JNM7"/>
<dbReference type="PANTHER" id="PTHR23084:SF263">
    <property type="entry name" value="MORN REPEAT-CONTAINING PROTEIN 1"/>
    <property type="match status" value="1"/>
</dbReference>
<name>A0AB34JNM7_PRYPA</name>
<dbReference type="EMBL" id="JBGBPQ010000006">
    <property type="protein sequence ID" value="KAL1523055.1"/>
    <property type="molecule type" value="Genomic_DNA"/>
</dbReference>
<evidence type="ECO:0000256" key="2">
    <source>
        <dbReference type="SAM" id="MobiDB-lite"/>
    </source>
</evidence>
<reference evidence="4 5" key="1">
    <citation type="journal article" date="2024" name="Science">
        <title>Giant polyketide synthase enzymes in the biosynthesis of giant marine polyether toxins.</title>
        <authorList>
            <person name="Fallon T.R."/>
            <person name="Shende V.V."/>
            <person name="Wierzbicki I.H."/>
            <person name="Pendleton A.L."/>
            <person name="Watervoot N.F."/>
            <person name="Auber R.P."/>
            <person name="Gonzalez D.J."/>
            <person name="Wisecaver J.H."/>
            <person name="Moore B.S."/>
        </authorList>
    </citation>
    <scope>NUCLEOTIDE SEQUENCE [LARGE SCALE GENOMIC DNA]</scope>
    <source>
        <strain evidence="4 5">12B1</strain>
    </source>
</reference>
<protein>
    <recommendedName>
        <fullName evidence="3">PDZ domain-containing protein</fullName>
    </recommendedName>
</protein>
<sequence>MATVTVERGASAPASGSLASYRSRSRKQLSSHTSIVLPKKSPVLRVRSEAFFRSLQTMPPELEVERHNFIALSQDEWDTPPADFQGNVWKDKAGVLYNGTWKNGEFFGEAKWPDGTKSVGKLVKGQATGNCVRTLPDGTKLSCTFVNGRPEGPGVEVRPDGSHLRCEWSNGLANGHGVETRADGSVFTIRFENGRANGSGMVEWPDGSRLNGMWHKDLLHGTATITTATGDVYKSAWKSGTPYGVTVITTRDGKRIMAQLQNGRTQMKQLHRASALMLGVWDEVSEGGSSKEEGTSGHWLTLKLEVENFDLGLHMTPDGVVYGVDVGSPAARAQLREGDIIGSVDMTPVGYGSSAIDLLRVCASSTRTIVSLDVWRGPKGSLPSKWQYEEIDLPPVAHHMEELGFTISHGGAVLSVDPNSSAYEASLRQGDLIVEVDSVLLGVNGLDAWKLWDESDNPGIRVLIVARREGSPSRQSERSPSRLSERSPSRLSERSRSEQASEELSEASSRAEQTGGATARTQESHSILAQASPTAMLMRALASRSSPSSADSFWPDLPEL</sequence>
<dbReference type="PANTHER" id="PTHR23084">
    <property type="entry name" value="PHOSPHATIDYLINOSITOL-4-PHOSPHATE 5-KINASE RELATED"/>
    <property type="match status" value="1"/>
</dbReference>
<feature type="region of interest" description="Disordered" evidence="2">
    <location>
        <begin position="468"/>
        <end position="560"/>
    </location>
</feature>
<dbReference type="Pfam" id="PF02493">
    <property type="entry name" value="MORN"/>
    <property type="match status" value="6"/>
</dbReference>
<dbReference type="InterPro" id="IPR036034">
    <property type="entry name" value="PDZ_sf"/>
</dbReference>
<evidence type="ECO:0000313" key="4">
    <source>
        <dbReference type="EMBL" id="KAL1523055.1"/>
    </source>
</evidence>
<dbReference type="Proteomes" id="UP001515480">
    <property type="component" value="Unassembled WGS sequence"/>
</dbReference>
<gene>
    <name evidence="4" type="ORF">AB1Y20_018015</name>
</gene>
<dbReference type="InterPro" id="IPR041489">
    <property type="entry name" value="PDZ_6"/>
</dbReference>
<comment type="caution">
    <text evidence="4">The sequence shown here is derived from an EMBL/GenBank/DDBJ whole genome shotgun (WGS) entry which is preliminary data.</text>
</comment>
<organism evidence="4 5">
    <name type="scientific">Prymnesium parvum</name>
    <name type="common">Toxic golden alga</name>
    <dbReference type="NCBI Taxonomy" id="97485"/>
    <lineage>
        <taxon>Eukaryota</taxon>
        <taxon>Haptista</taxon>
        <taxon>Haptophyta</taxon>
        <taxon>Prymnesiophyceae</taxon>
        <taxon>Prymnesiales</taxon>
        <taxon>Prymnesiaceae</taxon>
        <taxon>Prymnesium</taxon>
    </lineage>
</organism>
<dbReference type="Gene3D" id="2.30.42.10">
    <property type="match status" value="2"/>
</dbReference>